<protein>
    <submittedName>
        <fullName evidence="1">Uncharacterized protein</fullName>
    </submittedName>
</protein>
<dbReference type="OrthoDB" id="15962at10239"/>
<dbReference type="EMBL" id="KR080199">
    <property type="protein sequence ID" value="AKF14663.1"/>
    <property type="molecule type" value="Genomic_DNA"/>
</dbReference>
<organism evidence="1 2">
    <name type="scientific">Mycobacterium phage Baee</name>
    <dbReference type="NCBI Taxonomy" id="1647306"/>
    <lineage>
        <taxon>Viruses</taxon>
        <taxon>Duplodnaviria</taxon>
        <taxon>Heunggongvirae</taxon>
        <taxon>Uroviricota</taxon>
        <taxon>Caudoviricetes</taxon>
        <taxon>Bclasvirinae</taxon>
        <taxon>Acadianvirus</taxon>
        <taxon>Acadianvirus baee</taxon>
    </lineage>
</organism>
<evidence type="ECO:0000313" key="1">
    <source>
        <dbReference type="EMBL" id="AKF14663.1"/>
    </source>
</evidence>
<evidence type="ECO:0000313" key="2">
    <source>
        <dbReference type="Proteomes" id="UP000204054"/>
    </source>
</evidence>
<sequence>MKWHRETADPARYESGPFVVEHHGHRHGWFADGPGVDPTHYPTKRQAQTVCGDAASARAADPEVTPVIGDAVIVSGTRRGHVSSIMNGEREPLFCITFARGRRLCLFRREIEVIVP</sequence>
<keyword evidence="2" id="KW-1185">Reference proteome</keyword>
<dbReference type="RefSeq" id="YP_009193549.1">
    <property type="nucleotide sequence ID" value="NC_028742.1"/>
</dbReference>
<dbReference type="GeneID" id="26586452"/>
<reference evidence="1 2" key="1">
    <citation type="journal article" date="2015" name="Genome Announc.">
        <title>Genome Sequences of Mycobacteriophages AlanGrant, Baee, Corofin, OrangeOswald, and Vincenzo, New Members of Cluster B.</title>
        <authorList>
            <person name="Pope W.H."/>
            <person name="Carbonara M.E."/>
            <person name="Cioffi H.M."/>
            <person name="Cruz T."/>
            <person name="Dang B.Q."/>
            <person name="Doyle A.N."/>
            <person name="Fan O.H."/>
            <person name="Gallagher M."/>
            <person name="Gentile G.M."/>
            <person name="German B.A."/>
            <person name="Farrell M.E."/>
            <person name="Gerwig M."/>
            <person name="Hunter K.L."/>
            <person name="Lefever V.E."/>
            <person name="Marfisi N.A."/>
            <person name="McDonnell J.E."/>
            <person name="Monga J.K."/>
            <person name="Quiroz K.G."/>
            <person name="Pong A.C."/>
            <person name="Rimple P.A."/>
            <person name="Situ M."/>
            <person name="Sohnen P.C."/>
            <person name="Stockinger A.N."/>
            <person name="Thompson P.K."/>
            <person name="Torchio N.M."/>
            <person name="Toner C.L."/>
            <person name="Ulbrich M.C."/>
            <person name="Vohra N.I."/>
            <person name="Zakir A."/>
            <person name="Adkins N.L."/>
            <person name="Brown B.R."/>
            <person name="Churilla B.M."/>
            <person name="Kramer Z.J."/>
            <person name="Lapin J.S."/>
            <person name="Montgomery M.T."/>
            <person name="Prout A.K."/>
            <person name="Grubb S.R."/>
            <person name="Warner M.H."/>
            <person name="Bowman C.A."/>
            <person name="Russell D.A."/>
            <person name="Hatfull G.F."/>
        </authorList>
    </citation>
    <scope>NUCLEOTIDE SEQUENCE [LARGE SCALE GENOMIC DNA]</scope>
</reference>
<name>A0A0F6WEI0_9CAUD</name>
<dbReference type="Proteomes" id="UP000204054">
    <property type="component" value="Segment"/>
</dbReference>
<dbReference type="KEGG" id="vg:26586452"/>
<gene>
    <name evidence="1" type="primary">94</name>
    <name evidence="1" type="ORF">SEA_BAEE_94</name>
</gene>
<accession>A0A0F6WEI0</accession>
<proteinExistence type="predicted"/>